<keyword evidence="3" id="KW-0997">Cell inner membrane</keyword>
<dbReference type="PRINTS" id="PR00260">
    <property type="entry name" value="CHEMTRNSDUCR"/>
</dbReference>
<dbReference type="Pfam" id="PF00015">
    <property type="entry name" value="MCPsignal"/>
    <property type="match status" value="1"/>
</dbReference>
<dbReference type="GO" id="GO:0004888">
    <property type="term" value="F:transmembrane signaling receptor activity"/>
    <property type="evidence" value="ECO:0007669"/>
    <property type="project" value="InterPro"/>
</dbReference>
<evidence type="ECO:0000259" key="11">
    <source>
        <dbReference type="PROSITE" id="PS50111"/>
    </source>
</evidence>
<evidence type="ECO:0000256" key="6">
    <source>
        <dbReference type="ARBA" id="ARBA00023136"/>
    </source>
</evidence>
<dbReference type="PANTHER" id="PTHR32089">
    <property type="entry name" value="METHYL-ACCEPTING CHEMOTAXIS PROTEIN MCPB"/>
    <property type="match status" value="1"/>
</dbReference>
<dbReference type="Gene3D" id="1.10.287.950">
    <property type="entry name" value="Methyl-accepting chemotaxis protein"/>
    <property type="match status" value="1"/>
</dbReference>
<feature type="domain" description="T-SNARE coiled-coil homology" evidence="12">
    <location>
        <begin position="459"/>
        <end position="521"/>
    </location>
</feature>
<dbReference type="RefSeq" id="WP_015046641.1">
    <property type="nucleotide sequence ID" value="NC_018868.3"/>
</dbReference>
<dbReference type="OrthoDB" id="2489132at2"/>
<evidence type="ECO:0000256" key="4">
    <source>
        <dbReference type="ARBA" id="ARBA00022692"/>
    </source>
</evidence>
<evidence type="ECO:0000259" key="12">
    <source>
        <dbReference type="PROSITE" id="PS50192"/>
    </source>
</evidence>
<feature type="transmembrane region" description="Helical" evidence="10">
    <location>
        <begin position="13"/>
        <end position="33"/>
    </location>
</feature>
<sequence length="544" mass="58235">MNLFRNFTIPARLWGQLTLVIAGFLLLIVTSLYEVKSELTMATAKNTRMLVESAHSLVQHFHQQAQQGAMSEQQAQEQALAMLAQMRYDDGNYFWVNDMRPHMIMHAAKPSLNGSDLSDFKDPNGKALFVEMVNVVRASGAGLVPYQWPLPGADKPVDKISYVKGFAPWGWVIGSGVYLQDVDAAFWSAVPTQIATAGAILLVIGVVIFLLIQSITTPLNSVVNALQDISAGDGDLTQRLPSQGKDEVTLLANAFNDFVSKIHQTLQQVQSATGSLAEASKQLDSLMRSSQNTMREQQNQTQAVNSAMREMTTTVQNIASSAEQAAAAATAADKEADQGRDIVVATSSSVEALAGEVQRAVEVINTLASDSQSISGVLEVIRGIAEQTNLLALNAAIEAARAGEQGRGFAVVADEVRTLAAKTQQSTEEIRNMIDSLQGGSNRAVAAMSTGEKASQSAVDSTRQTADSLHSIAAAINTISDMNLQIASAAEEQSQVAKEIDRAISRIGTLSDEANQGVAQTAQSSQQLSDLSKKLNQLIGEFRL</sequence>
<dbReference type="PANTHER" id="PTHR32089:SF119">
    <property type="entry name" value="METHYL-ACCEPTING CHEMOTAXIS PROTEIN CTPL"/>
    <property type="match status" value="1"/>
</dbReference>
<dbReference type="AlphaFoldDB" id="K4KKA7"/>
<dbReference type="eggNOG" id="COG0840">
    <property type="taxonomic scope" value="Bacteria"/>
</dbReference>
<feature type="transmembrane region" description="Helical" evidence="10">
    <location>
        <begin position="194"/>
        <end position="212"/>
    </location>
</feature>
<dbReference type="GO" id="GO:0005886">
    <property type="term" value="C:plasma membrane"/>
    <property type="evidence" value="ECO:0007669"/>
    <property type="project" value="UniProtKB-SubCell"/>
</dbReference>
<dbReference type="Gene3D" id="3.30.450.20">
    <property type="entry name" value="PAS domain"/>
    <property type="match status" value="1"/>
</dbReference>
<keyword evidence="5 10" id="KW-1133">Transmembrane helix</keyword>
<protein>
    <submittedName>
        <fullName evidence="14">Methyl-accepting chemotaxis sensory transducer</fullName>
    </submittedName>
</protein>
<gene>
    <name evidence="14" type="ordered locus">M5M_06365</name>
</gene>
<dbReference type="InterPro" id="IPR033480">
    <property type="entry name" value="sCache_2"/>
</dbReference>
<evidence type="ECO:0000313" key="15">
    <source>
        <dbReference type="Proteomes" id="UP000000466"/>
    </source>
</evidence>
<accession>K4KKA7</accession>
<dbReference type="InterPro" id="IPR004089">
    <property type="entry name" value="MCPsignal_dom"/>
</dbReference>
<comment type="similarity">
    <text evidence="8">Belongs to the methyl-accepting chemotaxis (MCP) protein family.</text>
</comment>
<dbReference type="PROSITE" id="PS50192">
    <property type="entry name" value="T_SNARE"/>
    <property type="match status" value="1"/>
</dbReference>
<dbReference type="CDD" id="cd11386">
    <property type="entry name" value="MCP_signal"/>
    <property type="match status" value="1"/>
</dbReference>
<dbReference type="EMBL" id="CP003746">
    <property type="protein sequence ID" value="AFU98468.1"/>
    <property type="molecule type" value="Genomic_DNA"/>
</dbReference>
<dbReference type="STRING" id="1117647.M5M_06365"/>
<comment type="subcellular location">
    <subcellularLocation>
        <location evidence="1">Cell inner membrane</location>
        <topology evidence="1">Multi-pass membrane protein</topology>
    </subcellularLocation>
</comment>
<keyword evidence="6 10" id="KW-0472">Membrane</keyword>
<evidence type="ECO:0000259" key="13">
    <source>
        <dbReference type="PROSITE" id="PS50885"/>
    </source>
</evidence>
<evidence type="ECO:0000256" key="7">
    <source>
        <dbReference type="ARBA" id="ARBA00023224"/>
    </source>
</evidence>
<dbReference type="GO" id="GO:0007165">
    <property type="term" value="P:signal transduction"/>
    <property type="evidence" value="ECO:0007669"/>
    <property type="project" value="UniProtKB-KW"/>
</dbReference>
<proteinExistence type="inferred from homology"/>
<name>K4KKA7_SIMAS</name>
<dbReference type="SMART" id="SM00304">
    <property type="entry name" value="HAMP"/>
    <property type="match status" value="1"/>
</dbReference>
<dbReference type="HOGENOM" id="CLU_000445_107_21_6"/>
<dbReference type="InterPro" id="IPR000727">
    <property type="entry name" value="T_SNARE_dom"/>
</dbReference>
<dbReference type="Pfam" id="PF17200">
    <property type="entry name" value="sCache_2"/>
    <property type="match status" value="1"/>
</dbReference>
<feature type="domain" description="Methyl-accepting transducer" evidence="11">
    <location>
        <begin position="272"/>
        <end position="508"/>
    </location>
</feature>
<evidence type="ECO:0000256" key="10">
    <source>
        <dbReference type="SAM" id="Phobius"/>
    </source>
</evidence>
<dbReference type="Pfam" id="PF00672">
    <property type="entry name" value="HAMP"/>
    <property type="match status" value="1"/>
</dbReference>
<dbReference type="PROSITE" id="PS50885">
    <property type="entry name" value="HAMP"/>
    <property type="match status" value="1"/>
</dbReference>
<evidence type="ECO:0000256" key="8">
    <source>
        <dbReference type="ARBA" id="ARBA00029447"/>
    </source>
</evidence>
<feature type="domain" description="HAMP" evidence="13">
    <location>
        <begin position="213"/>
        <end position="267"/>
    </location>
</feature>
<evidence type="ECO:0000256" key="1">
    <source>
        <dbReference type="ARBA" id="ARBA00004429"/>
    </source>
</evidence>
<evidence type="ECO:0000256" key="2">
    <source>
        <dbReference type="ARBA" id="ARBA00022475"/>
    </source>
</evidence>
<dbReference type="KEGG" id="saga:M5M_06365"/>
<dbReference type="Proteomes" id="UP000000466">
    <property type="component" value="Chromosome"/>
</dbReference>
<dbReference type="PROSITE" id="PS50111">
    <property type="entry name" value="CHEMOTAXIS_TRANSDUC_2"/>
    <property type="match status" value="1"/>
</dbReference>
<dbReference type="InterPro" id="IPR004090">
    <property type="entry name" value="Chemotax_Me-accpt_rcpt"/>
</dbReference>
<keyword evidence="4 10" id="KW-0812">Transmembrane</keyword>
<reference evidence="14 15" key="1">
    <citation type="journal article" date="2013" name="Genome Announc.">
        <title>Complete genome sequence of Simiduia agarivorans SA1(T), a marine bacterium able to degrade a variety of polysaccharides.</title>
        <authorList>
            <person name="Lin S.Y."/>
            <person name="Shieh W.Y."/>
            <person name="Chen J.S."/>
            <person name="Tang S.L."/>
        </authorList>
    </citation>
    <scope>NUCLEOTIDE SEQUENCE [LARGE SCALE GENOMIC DNA]</scope>
    <source>
        <strain evidence="15">DSM 21679 / JCM 13881 / BCRC 17597 / SA1</strain>
    </source>
</reference>
<organism evidence="14 15">
    <name type="scientific">Simiduia agarivorans (strain DSM 21679 / JCM 13881 / BCRC 17597 / SA1)</name>
    <dbReference type="NCBI Taxonomy" id="1117647"/>
    <lineage>
        <taxon>Bacteria</taxon>
        <taxon>Pseudomonadati</taxon>
        <taxon>Pseudomonadota</taxon>
        <taxon>Gammaproteobacteria</taxon>
        <taxon>Cellvibrionales</taxon>
        <taxon>Cellvibrionaceae</taxon>
        <taxon>Simiduia</taxon>
    </lineage>
</organism>
<dbReference type="CDD" id="cd06225">
    <property type="entry name" value="HAMP"/>
    <property type="match status" value="1"/>
</dbReference>
<keyword evidence="7 9" id="KW-0807">Transducer</keyword>
<dbReference type="SUPFAM" id="SSF58104">
    <property type="entry name" value="Methyl-accepting chemotaxis protein (MCP) signaling domain"/>
    <property type="match status" value="1"/>
</dbReference>
<evidence type="ECO:0000256" key="3">
    <source>
        <dbReference type="ARBA" id="ARBA00022519"/>
    </source>
</evidence>
<evidence type="ECO:0000256" key="9">
    <source>
        <dbReference type="PROSITE-ProRule" id="PRU00284"/>
    </source>
</evidence>
<dbReference type="FunFam" id="1.10.287.950:FF:000001">
    <property type="entry name" value="Methyl-accepting chemotaxis sensory transducer"/>
    <property type="match status" value="1"/>
</dbReference>
<dbReference type="SMART" id="SM00283">
    <property type="entry name" value="MA"/>
    <property type="match status" value="1"/>
</dbReference>
<keyword evidence="15" id="KW-1185">Reference proteome</keyword>
<dbReference type="InterPro" id="IPR003660">
    <property type="entry name" value="HAMP_dom"/>
</dbReference>
<dbReference type="GO" id="GO:0006935">
    <property type="term" value="P:chemotaxis"/>
    <property type="evidence" value="ECO:0007669"/>
    <property type="project" value="InterPro"/>
</dbReference>
<evidence type="ECO:0000313" key="14">
    <source>
        <dbReference type="EMBL" id="AFU98468.1"/>
    </source>
</evidence>
<dbReference type="SMART" id="SM01049">
    <property type="entry name" value="Cache_2"/>
    <property type="match status" value="1"/>
</dbReference>
<evidence type="ECO:0000256" key="5">
    <source>
        <dbReference type="ARBA" id="ARBA00022989"/>
    </source>
</evidence>
<keyword evidence="2" id="KW-1003">Cell membrane</keyword>